<dbReference type="EMBL" id="JH687990">
    <property type="protein sequence ID" value="EJD34157.1"/>
    <property type="molecule type" value="Genomic_DNA"/>
</dbReference>
<organism evidence="2 3">
    <name type="scientific">Auricularia subglabra (strain TFB-10046 / SS5)</name>
    <name type="common">White-rot fungus</name>
    <name type="synonym">Auricularia delicata (strain TFB10046)</name>
    <dbReference type="NCBI Taxonomy" id="717982"/>
    <lineage>
        <taxon>Eukaryota</taxon>
        <taxon>Fungi</taxon>
        <taxon>Dikarya</taxon>
        <taxon>Basidiomycota</taxon>
        <taxon>Agaricomycotina</taxon>
        <taxon>Agaricomycetes</taxon>
        <taxon>Auriculariales</taxon>
        <taxon>Auriculariaceae</taxon>
        <taxon>Auricularia</taxon>
    </lineage>
</organism>
<keyword evidence="3" id="KW-1185">Reference proteome</keyword>
<dbReference type="AlphaFoldDB" id="J0CUW2"/>
<sequence>MAKFPGTSGSLDFVAGGAPDVPKSGTSGLLDSTMSRRYKRSAVVRPPRITCPDCGRSFGRAAEKARHDQAARCQTSSTTPCPICHKRLTGRADALRRHQLTTRKCLEIQKTLSPEQLVSFGCLPRDKREKQPVEGDDELSS</sequence>
<accession>J0CUW2</accession>
<gene>
    <name evidence="2" type="ORF">AURDEDRAFT_176783</name>
</gene>
<reference evidence="3" key="1">
    <citation type="journal article" date="2012" name="Science">
        <title>The Paleozoic origin of enzymatic lignin decomposition reconstructed from 31 fungal genomes.</title>
        <authorList>
            <person name="Floudas D."/>
            <person name="Binder M."/>
            <person name="Riley R."/>
            <person name="Barry K."/>
            <person name="Blanchette R.A."/>
            <person name="Henrissat B."/>
            <person name="Martinez A.T."/>
            <person name="Otillar R."/>
            <person name="Spatafora J.W."/>
            <person name="Yadav J.S."/>
            <person name="Aerts A."/>
            <person name="Benoit I."/>
            <person name="Boyd A."/>
            <person name="Carlson A."/>
            <person name="Copeland A."/>
            <person name="Coutinho P.M."/>
            <person name="de Vries R.P."/>
            <person name="Ferreira P."/>
            <person name="Findley K."/>
            <person name="Foster B."/>
            <person name="Gaskell J."/>
            <person name="Glotzer D."/>
            <person name="Gorecki P."/>
            <person name="Heitman J."/>
            <person name="Hesse C."/>
            <person name="Hori C."/>
            <person name="Igarashi K."/>
            <person name="Jurgens J.A."/>
            <person name="Kallen N."/>
            <person name="Kersten P."/>
            <person name="Kohler A."/>
            <person name="Kuees U."/>
            <person name="Kumar T.K.A."/>
            <person name="Kuo A."/>
            <person name="LaButti K."/>
            <person name="Larrondo L.F."/>
            <person name="Lindquist E."/>
            <person name="Ling A."/>
            <person name="Lombard V."/>
            <person name="Lucas S."/>
            <person name="Lundell T."/>
            <person name="Martin R."/>
            <person name="McLaughlin D.J."/>
            <person name="Morgenstern I."/>
            <person name="Morin E."/>
            <person name="Murat C."/>
            <person name="Nagy L.G."/>
            <person name="Nolan M."/>
            <person name="Ohm R.A."/>
            <person name="Patyshakuliyeva A."/>
            <person name="Rokas A."/>
            <person name="Ruiz-Duenas F.J."/>
            <person name="Sabat G."/>
            <person name="Salamov A."/>
            <person name="Samejima M."/>
            <person name="Schmutz J."/>
            <person name="Slot J.C."/>
            <person name="St John F."/>
            <person name="Stenlid J."/>
            <person name="Sun H."/>
            <person name="Sun S."/>
            <person name="Syed K."/>
            <person name="Tsang A."/>
            <person name="Wiebenga A."/>
            <person name="Young D."/>
            <person name="Pisabarro A."/>
            <person name="Eastwood D.C."/>
            <person name="Martin F."/>
            <person name="Cullen D."/>
            <person name="Grigoriev I.V."/>
            <person name="Hibbett D.S."/>
        </authorList>
    </citation>
    <scope>NUCLEOTIDE SEQUENCE [LARGE SCALE GENOMIC DNA]</scope>
    <source>
        <strain evidence="3">TFB10046</strain>
    </source>
</reference>
<dbReference type="Proteomes" id="UP000006514">
    <property type="component" value="Unassembled WGS sequence"/>
</dbReference>
<feature type="compositionally biased region" description="Polar residues" evidence="1">
    <location>
        <begin position="24"/>
        <end position="33"/>
    </location>
</feature>
<evidence type="ECO:0000256" key="1">
    <source>
        <dbReference type="SAM" id="MobiDB-lite"/>
    </source>
</evidence>
<protein>
    <recommendedName>
        <fullName evidence="4">C2H2-type domain-containing protein</fullName>
    </recommendedName>
</protein>
<evidence type="ECO:0000313" key="2">
    <source>
        <dbReference type="EMBL" id="EJD34157.1"/>
    </source>
</evidence>
<proteinExistence type="predicted"/>
<name>J0CUW2_AURST</name>
<evidence type="ECO:0000313" key="3">
    <source>
        <dbReference type="Proteomes" id="UP000006514"/>
    </source>
</evidence>
<dbReference type="OrthoDB" id="3323720at2759"/>
<dbReference type="InParanoid" id="J0CUW2"/>
<dbReference type="KEGG" id="adl:AURDEDRAFT_176783"/>
<evidence type="ECO:0008006" key="4">
    <source>
        <dbReference type="Google" id="ProtNLM"/>
    </source>
</evidence>
<dbReference type="Gene3D" id="3.30.160.60">
    <property type="entry name" value="Classic Zinc Finger"/>
    <property type="match status" value="1"/>
</dbReference>
<feature type="region of interest" description="Disordered" evidence="1">
    <location>
        <begin position="1"/>
        <end position="33"/>
    </location>
</feature>